<comment type="caution">
    <text evidence="2">The sequence shown here is derived from an EMBL/GenBank/DDBJ whole genome shotgun (WGS) entry which is preliminary data.</text>
</comment>
<keyword evidence="3" id="KW-1185">Reference proteome</keyword>
<protein>
    <submittedName>
        <fullName evidence="2">Uncharacterized protein</fullName>
    </submittedName>
</protein>
<proteinExistence type="predicted"/>
<sequence length="146" mass="16331">MNASEELSPGDALQEIDRMRRHVGRSTRWTGWLFLIWGFSAVTYWSAMFFVPAWRAFAGVAWLIMTILSTVYVYRQGVYGHGYTRLQGTVTIAWVITMAGAALTGMYVLPGDPSGWWIALGVTVAVVAALPVLYAGWRLRPWEGAR</sequence>
<feature type="transmembrane region" description="Helical" evidence="1">
    <location>
        <begin position="86"/>
        <end position="109"/>
    </location>
</feature>
<keyword evidence="1" id="KW-1133">Transmembrane helix</keyword>
<organism evidence="2 3">
    <name type="scientific">Sphaerisporangium flaviroseum</name>
    <dbReference type="NCBI Taxonomy" id="509199"/>
    <lineage>
        <taxon>Bacteria</taxon>
        <taxon>Bacillati</taxon>
        <taxon>Actinomycetota</taxon>
        <taxon>Actinomycetes</taxon>
        <taxon>Streptosporangiales</taxon>
        <taxon>Streptosporangiaceae</taxon>
        <taxon>Sphaerisporangium</taxon>
    </lineage>
</organism>
<accession>A0ABP7ISZ5</accession>
<reference evidence="3" key="1">
    <citation type="journal article" date="2019" name="Int. J. Syst. Evol. Microbiol.">
        <title>The Global Catalogue of Microorganisms (GCM) 10K type strain sequencing project: providing services to taxonomists for standard genome sequencing and annotation.</title>
        <authorList>
            <consortium name="The Broad Institute Genomics Platform"/>
            <consortium name="The Broad Institute Genome Sequencing Center for Infectious Disease"/>
            <person name="Wu L."/>
            <person name="Ma J."/>
        </authorList>
    </citation>
    <scope>NUCLEOTIDE SEQUENCE [LARGE SCALE GENOMIC DNA]</scope>
    <source>
        <strain evidence="3">JCM 16908</strain>
    </source>
</reference>
<dbReference type="Proteomes" id="UP001500888">
    <property type="component" value="Unassembled WGS sequence"/>
</dbReference>
<keyword evidence="1" id="KW-0472">Membrane</keyword>
<feature type="transmembrane region" description="Helical" evidence="1">
    <location>
        <begin position="53"/>
        <end position="74"/>
    </location>
</feature>
<feature type="transmembrane region" description="Helical" evidence="1">
    <location>
        <begin position="115"/>
        <end position="137"/>
    </location>
</feature>
<dbReference type="EMBL" id="BAAAZR010000020">
    <property type="protein sequence ID" value="GAA3825518.1"/>
    <property type="molecule type" value="Genomic_DNA"/>
</dbReference>
<evidence type="ECO:0000313" key="2">
    <source>
        <dbReference type="EMBL" id="GAA3825518.1"/>
    </source>
</evidence>
<feature type="transmembrane region" description="Helical" evidence="1">
    <location>
        <begin position="29"/>
        <end position="47"/>
    </location>
</feature>
<evidence type="ECO:0000256" key="1">
    <source>
        <dbReference type="SAM" id="Phobius"/>
    </source>
</evidence>
<evidence type="ECO:0000313" key="3">
    <source>
        <dbReference type="Proteomes" id="UP001500888"/>
    </source>
</evidence>
<gene>
    <name evidence="2" type="ORF">GCM10022226_52810</name>
</gene>
<keyword evidence="1" id="KW-0812">Transmembrane</keyword>
<name>A0ABP7ISZ5_9ACTN</name>
<dbReference type="RefSeq" id="WP_344945631.1">
    <property type="nucleotide sequence ID" value="NZ_BAAAZR010000020.1"/>
</dbReference>